<gene>
    <name evidence="1" type="ORF">ABC977_07435</name>
</gene>
<evidence type="ECO:0000313" key="1">
    <source>
        <dbReference type="EMBL" id="MEY6432242.1"/>
    </source>
</evidence>
<keyword evidence="2" id="KW-1185">Reference proteome</keyword>
<dbReference type="Pfam" id="PF16137">
    <property type="entry name" value="DUF4845"/>
    <property type="match status" value="1"/>
</dbReference>
<dbReference type="EMBL" id="JBDKXB010000007">
    <property type="protein sequence ID" value="MEY6432242.1"/>
    <property type="molecule type" value="Genomic_DNA"/>
</dbReference>
<dbReference type="Proteomes" id="UP001564408">
    <property type="component" value="Unassembled WGS sequence"/>
</dbReference>
<evidence type="ECO:0000313" key="2">
    <source>
        <dbReference type="Proteomes" id="UP001564408"/>
    </source>
</evidence>
<accession>A0ABV4BCL4</accession>
<proteinExistence type="predicted"/>
<dbReference type="RefSeq" id="WP_369666632.1">
    <property type="nucleotide sequence ID" value="NZ_JBDKXB010000007.1"/>
</dbReference>
<sequence length="126" mass="14027">MTNRLSRQRGIGFLGILFWLILAGSLLTVALRLGPSYLEFMTIKSVMTSVRDDPSAVGAPRGTILRMITTRLDINNVGSVGPRDFHFERVPDGGTEVRVEYEVRKPVAFNIDAVLMFEHKEVIPAP</sequence>
<organism evidence="1 2">
    <name type="scientific">Thioalkalicoccus limnaeus</name>
    <dbReference type="NCBI Taxonomy" id="120681"/>
    <lineage>
        <taxon>Bacteria</taxon>
        <taxon>Pseudomonadati</taxon>
        <taxon>Pseudomonadota</taxon>
        <taxon>Gammaproteobacteria</taxon>
        <taxon>Chromatiales</taxon>
        <taxon>Chromatiaceae</taxon>
        <taxon>Thioalkalicoccus</taxon>
    </lineage>
</organism>
<name>A0ABV4BCL4_9GAMM</name>
<protein>
    <submittedName>
        <fullName evidence="1">DUF4845 domain-containing protein</fullName>
    </submittedName>
</protein>
<comment type="caution">
    <text evidence="1">The sequence shown here is derived from an EMBL/GenBank/DDBJ whole genome shotgun (WGS) entry which is preliminary data.</text>
</comment>
<reference evidence="1 2" key="1">
    <citation type="submission" date="2024-05" db="EMBL/GenBank/DDBJ databases">
        <title>Genome Sequence and Characterization of the New Strain Purple Sulfur Bacterium of Genus Thioalkalicoccus.</title>
        <authorList>
            <person name="Bryantseva I.A."/>
            <person name="Kyndt J.A."/>
            <person name="Imhoff J.F."/>
        </authorList>
    </citation>
    <scope>NUCLEOTIDE SEQUENCE [LARGE SCALE GENOMIC DNA]</scope>
    <source>
        <strain evidence="1 2">Um2</strain>
    </source>
</reference>
<dbReference type="InterPro" id="IPR032314">
    <property type="entry name" value="DUF4845"/>
</dbReference>